<accession>A0AAW2XPV8</accession>
<comment type="caution">
    <text evidence="1">The sequence shown here is derived from an EMBL/GenBank/DDBJ whole genome shotgun (WGS) entry which is preliminary data.</text>
</comment>
<evidence type="ECO:0000313" key="1">
    <source>
        <dbReference type="EMBL" id="KAL0455934.1"/>
    </source>
</evidence>
<gene>
    <name evidence="1" type="ORF">Slati_0932600</name>
</gene>
<dbReference type="AlphaFoldDB" id="A0AAW2XPV8"/>
<reference evidence="1" key="2">
    <citation type="journal article" date="2024" name="Plant">
        <title>Genomic evolution and insights into agronomic trait innovations of Sesamum species.</title>
        <authorList>
            <person name="Miao H."/>
            <person name="Wang L."/>
            <person name="Qu L."/>
            <person name="Liu H."/>
            <person name="Sun Y."/>
            <person name="Le M."/>
            <person name="Wang Q."/>
            <person name="Wei S."/>
            <person name="Zheng Y."/>
            <person name="Lin W."/>
            <person name="Duan Y."/>
            <person name="Cao H."/>
            <person name="Xiong S."/>
            <person name="Wang X."/>
            <person name="Wei L."/>
            <person name="Li C."/>
            <person name="Ma Q."/>
            <person name="Ju M."/>
            <person name="Zhao R."/>
            <person name="Li G."/>
            <person name="Mu C."/>
            <person name="Tian Q."/>
            <person name="Mei H."/>
            <person name="Zhang T."/>
            <person name="Gao T."/>
            <person name="Zhang H."/>
        </authorList>
    </citation>
    <scope>NUCLEOTIDE SEQUENCE</scope>
    <source>
        <strain evidence="1">KEN1</strain>
    </source>
</reference>
<name>A0AAW2XPV8_9LAMI</name>
<organism evidence="1">
    <name type="scientific">Sesamum latifolium</name>
    <dbReference type="NCBI Taxonomy" id="2727402"/>
    <lineage>
        <taxon>Eukaryota</taxon>
        <taxon>Viridiplantae</taxon>
        <taxon>Streptophyta</taxon>
        <taxon>Embryophyta</taxon>
        <taxon>Tracheophyta</taxon>
        <taxon>Spermatophyta</taxon>
        <taxon>Magnoliopsida</taxon>
        <taxon>eudicotyledons</taxon>
        <taxon>Gunneridae</taxon>
        <taxon>Pentapetalae</taxon>
        <taxon>asterids</taxon>
        <taxon>lamiids</taxon>
        <taxon>Lamiales</taxon>
        <taxon>Pedaliaceae</taxon>
        <taxon>Sesamum</taxon>
    </lineage>
</organism>
<dbReference type="EMBL" id="JACGWN010000003">
    <property type="protein sequence ID" value="KAL0455934.1"/>
    <property type="molecule type" value="Genomic_DNA"/>
</dbReference>
<protein>
    <submittedName>
        <fullName evidence="1">Uncharacterized protein</fullName>
    </submittedName>
</protein>
<proteinExistence type="predicted"/>
<reference evidence="1" key="1">
    <citation type="submission" date="2020-06" db="EMBL/GenBank/DDBJ databases">
        <authorList>
            <person name="Li T."/>
            <person name="Hu X."/>
            <person name="Zhang T."/>
            <person name="Song X."/>
            <person name="Zhang H."/>
            <person name="Dai N."/>
            <person name="Sheng W."/>
            <person name="Hou X."/>
            <person name="Wei L."/>
        </authorList>
    </citation>
    <scope>NUCLEOTIDE SEQUENCE</scope>
    <source>
        <strain evidence="1">KEN1</strain>
        <tissue evidence="1">Leaf</tissue>
    </source>
</reference>
<sequence length="97" mass="11053">MHLQVPRRYRCHILTGDRSSSWNSSSSLHTPTALDKAYDDHVYDMILSHRSKIESSCARDCRDSSSLKTTPVISEPGIQVIQIKPPRLLYDDPRKSV</sequence>